<dbReference type="FunFam" id="1.10.630.10:FF:000044">
    <property type="entry name" value="Cytochrome P450"/>
    <property type="match status" value="1"/>
</dbReference>
<dbReference type="GO" id="GO:0004497">
    <property type="term" value="F:monooxygenase activity"/>
    <property type="evidence" value="ECO:0007669"/>
    <property type="project" value="UniProtKB-KW"/>
</dbReference>
<dbReference type="PRINTS" id="PR00463">
    <property type="entry name" value="EP450I"/>
</dbReference>
<gene>
    <name evidence="13" type="ORF">ZOSMA_28G00680</name>
</gene>
<dbReference type="Gene3D" id="1.10.630.10">
    <property type="entry name" value="Cytochrome P450"/>
    <property type="match status" value="1"/>
</dbReference>
<comment type="cofactor">
    <cofactor evidence="11">
        <name>heme</name>
        <dbReference type="ChEBI" id="CHEBI:30413"/>
    </cofactor>
</comment>
<dbReference type="InterPro" id="IPR001128">
    <property type="entry name" value="Cyt_P450"/>
</dbReference>
<keyword evidence="7 12" id="KW-0560">Oxidoreductase</keyword>
<evidence type="ECO:0000256" key="9">
    <source>
        <dbReference type="ARBA" id="ARBA00023033"/>
    </source>
</evidence>
<dbReference type="InterPro" id="IPR017972">
    <property type="entry name" value="Cyt_P450_CS"/>
</dbReference>
<keyword evidence="14" id="KW-1185">Reference proteome</keyword>
<evidence type="ECO:0000256" key="1">
    <source>
        <dbReference type="ARBA" id="ARBA00004167"/>
    </source>
</evidence>
<evidence type="ECO:0008006" key="15">
    <source>
        <dbReference type="Google" id="ProtNLM"/>
    </source>
</evidence>
<keyword evidence="4" id="KW-0812">Transmembrane</keyword>
<proteinExistence type="inferred from homology"/>
<dbReference type="GO" id="GO:0016705">
    <property type="term" value="F:oxidoreductase activity, acting on paired donors, with incorporation or reduction of molecular oxygen"/>
    <property type="evidence" value="ECO:0007669"/>
    <property type="project" value="InterPro"/>
</dbReference>
<dbReference type="OMA" id="VPEHYEH"/>
<dbReference type="EMBL" id="LFYR01000958">
    <property type="protein sequence ID" value="KMZ66708.1"/>
    <property type="molecule type" value="Genomic_DNA"/>
</dbReference>
<dbReference type="PROSITE" id="PS00086">
    <property type="entry name" value="CYTOCHROME_P450"/>
    <property type="match status" value="1"/>
</dbReference>
<dbReference type="AlphaFoldDB" id="A0A0K9PCB9"/>
<dbReference type="Proteomes" id="UP000036987">
    <property type="component" value="Unassembled WGS sequence"/>
</dbReference>
<keyword evidence="5 11" id="KW-0479">Metal-binding</keyword>
<evidence type="ECO:0000256" key="10">
    <source>
        <dbReference type="ARBA" id="ARBA00023136"/>
    </source>
</evidence>
<dbReference type="CDD" id="cd11064">
    <property type="entry name" value="CYP86A"/>
    <property type="match status" value="1"/>
</dbReference>
<dbReference type="SUPFAM" id="SSF48264">
    <property type="entry name" value="Cytochrome P450"/>
    <property type="match status" value="1"/>
</dbReference>
<dbReference type="GO" id="GO:0020037">
    <property type="term" value="F:heme binding"/>
    <property type="evidence" value="ECO:0007669"/>
    <property type="project" value="InterPro"/>
</dbReference>
<dbReference type="GO" id="GO:0006629">
    <property type="term" value="P:lipid metabolic process"/>
    <property type="evidence" value="ECO:0007669"/>
    <property type="project" value="UniProtKB-ARBA"/>
</dbReference>
<dbReference type="InterPro" id="IPR002401">
    <property type="entry name" value="Cyt_P450_E_grp-I"/>
</dbReference>
<keyword evidence="3 11" id="KW-0349">Heme</keyword>
<keyword evidence="8 11" id="KW-0408">Iron</keyword>
<evidence type="ECO:0000256" key="6">
    <source>
        <dbReference type="ARBA" id="ARBA00022989"/>
    </source>
</evidence>
<comment type="similarity">
    <text evidence="2 12">Belongs to the cytochrome P450 family.</text>
</comment>
<keyword evidence="6" id="KW-1133">Transmembrane helix</keyword>
<dbReference type="OrthoDB" id="1470350at2759"/>
<keyword evidence="10" id="KW-0472">Membrane</keyword>
<evidence type="ECO:0000256" key="5">
    <source>
        <dbReference type="ARBA" id="ARBA00022723"/>
    </source>
</evidence>
<evidence type="ECO:0000256" key="2">
    <source>
        <dbReference type="ARBA" id="ARBA00010617"/>
    </source>
</evidence>
<evidence type="ECO:0000256" key="3">
    <source>
        <dbReference type="ARBA" id="ARBA00022617"/>
    </source>
</evidence>
<protein>
    <recommendedName>
        <fullName evidence="15">Cytochrome P450 86A1</fullName>
    </recommendedName>
</protein>
<evidence type="ECO:0000256" key="12">
    <source>
        <dbReference type="RuleBase" id="RU000461"/>
    </source>
</evidence>
<name>A0A0K9PCB9_ZOSMR</name>
<evidence type="ECO:0000256" key="8">
    <source>
        <dbReference type="ARBA" id="ARBA00023004"/>
    </source>
</evidence>
<evidence type="ECO:0000313" key="13">
    <source>
        <dbReference type="EMBL" id="KMZ66708.1"/>
    </source>
</evidence>
<dbReference type="Pfam" id="PF00067">
    <property type="entry name" value="p450"/>
    <property type="match status" value="1"/>
</dbReference>
<dbReference type="GO" id="GO:0005506">
    <property type="term" value="F:iron ion binding"/>
    <property type="evidence" value="ECO:0007669"/>
    <property type="project" value="InterPro"/>
</dbReference>
<sequence>MLIAAAVAYLTWFWTLIRTLSGPRVWPLLGSIPSIVANRSRIHDWIADNLTAVGKTFTYQTCLIPIPFYASRQGLITVTCNPRNLEHILRKRFENYPKGPLLHSAFHDLLGQGIFNTDGETWLLQRKTAALQFTTRSLRQAMARWTNASIKNRLWVILEHRRKLNQAVDLQDLLLRLTFDSICGLTFGKDPETLSPDLPNNPFASAFDSATEATLQRLLYPGFLWRLKKYLRLGTECQLMKSLRIVDDYVTEAINTRMNSPSNDLLSRFMTKPNDHVFPPSSLRCIALNFVLAGRDTSSVALSWFFWEIMRRPDVEAKIVGEIFKVLEESRGSEKKSKWSEEPLTYTELEKLVYLKAALTETLRLYPSVPEDIKYVVAEDMLPDGTVVTAGSTVTYSIYSVGRMEEIWGKDCMEFKPERWVSRSSSAGDLIFEAPRDGYSFVAFNGGPRTCLGRELAYLQMKSVASAVLMRHRLELVPGHRVRQKMSLTLFMKNGLRVIICNGPGTYLLLSTQMSSNYFFLLITSESGLVYAMLHIVLASNIEPLFHLFGFIVRIGFTAGHALKSVVQDIILTFQDEFYKTIKRRNANVKNPCS</sequence>
<reference evidence="14" key="1">
    <citation type="journal article" date="2016" name="Nature">
        <title>The genome of the seagrass Zostera marina reveals angiosperm adaptation to the sea.</title>
        <authorList>
            <person name="Olsen J.L."/>
            <person name="Rouze P."/>
            <person name="Verhelst B."/>
            <person name="Lin Y.-C."/>
            <person name="Bayer T."/>
            <person name="Collen J."/>
            <person name="Dattolo E."/>
            <person name="De Paoli E."/>
            <person name="Dittami S."/>
            <person name="Maumus F."/>
            <person name="Michel G."/>
            <person name="Kersting A."/>
            <person name="Lauritano C."/>
            <person name="Lohaus R."/>
            <person name="Toepel M."/>
            <person name="Tonon T."/>
            <person name="Vanneste K."/>
            <person name="Amirebrahimi M."/>
            <person name="Brakel J."/>
            <person name="Bostroem C."/>
            <person name="Chovatia M."/>
            <person name="Grimwood J."/>
            <person name="Jenkins J.W."/>
            <person name="Jueterbock A."/>
            <person name="Mraz A."/>
            <person name="Stam W.T."/>
            <person name="Tice H."/>
            <person name="Bornberg-Bauer E."/>
            <person name="Green P.J."/>
            <person name="Pearson G.A."/>
            <person name="Procaccini G."/>
            <person name="Duarte C.M."/>
            <person name="Schmutz J."/>
            <person name="Reusch T.B.H."/>
            <person name="Van de Peer Y."/>
        </authorList>
    </citation>
    <scope>NUCLEOTIDE SEQUENCE [LARGE SCALE GENOMIC DNA]</scope>
    <source>
        <strain evidence="14">cv. Finnish</strain>
    </source>
</reference>
<accession>A0A0K9PCB9</accession>
<comment type="caution">
    <text evidence="13">The sequence shown here is derived from an EMBL/GenBank/DDBJ whole genome shotgun (WGS) entry which is preliminary data.</text>
</comment>
<evidence type="ECO:0000313" key="14">
    <source>
        <dbReference type="Proteomes" id="UP000036987"/>
    </source>
</evidence>
<dbReference type="PRINTS" id="PR00385">
    <property type="entry name" value="P450"/>
</dbReference>
<comment type="subcellular location">
    <subcellularLocation>
        <location evidence="1">Membrane</location>
        <topology evidence="1">Single-pass membrane protein</topology>
    </subcellularLocation>
</comment>
<dbReference type="PANTHER" id="PTHR24296">
    <property type="entry name" value="CYTOCHROME P450"/>
    <property type="match status" value="1"/>
</dbReference>
<evidence type="ECO:0000256" key="7">
    <source>
        <dbReference type="ARBA" id="ARBA00023002"/>
    </source>
</evidence>
<organism evidence="13 14">
    <name type="scientific">Zostera marina</name>
    <name type="common">Eelgrass</name>
    <dbReference type="NCBI Taxonomy" id="29655"/>
    <lineage>
        <taxon>Eukaryota</taxon>
        <taxon>Viridiplantae</taxon>
        <taxon>Streptophyta</taxon>
        <taxon>Embryophyta</taxon>
        <taxon>Tracheophyta</taxon>
        <taxon>Spermatophyta</taxon>
        <taxon>Magnoliopsida</taxon>
        <taxon>Liliopsida</taxon>
        <taxon>Zosteraceae</taxon>
        <taxon>Zostera</taxon>
    </lineage>
</organism>
<evidence type="ECO:0000256" key="11">
    <source>
        <dbReference type="PIRSR" id="PIRSR602401-1"/>
    </source>
</evidence>
<dbReference type="STRING" id="29655.A0A0K9PCB9"/>
<dbReference type="GO" id="GO:0016020">
    <property type="term" value="C:membrane"/>
    <property type="evidence" value="ECO:0007669"/>
    <property type="project" value="UniProtKB-SubCell"/>
</dbReference>
<dbReference type="InterPro" id="IPR036396">
    <property type="entry name" value="Cyt_P450_sf"/>
</dbReference>
<feature type="binding site" description="axial binding residue" evidence="11">
    <location>
        <position position="451"/>
    </location>
    <ligand>
        <name>heme</name>
        <dbReference type="ChEBI" id="CHEBI:30413"/>
    </ligand>
    <ligandPart>
        <name>Fe</name>
        <dbReference type="ChEBI" id="CHEBI:18248"/>
    </ligandPart>
</feature>
<keyword evidence="9 12" id="KW-0503">Monooxygenase</keyword>
<evidence type="ECO:0000256" key="4">
    <source>
        <dbReference type="ARBA" id="ARBA00022692"/>
    </source>
</evidence>